<feature type="transmembrane region" description="Helical" evidence="6">
    <location>
        <begin position="248"/>
        <end position="266"/>
    </location>
</feature>
<evidence type="ECO:0000256" key="5">
    <source>
        <dbReference type="SAM" id="MobiDB-lite"/>
    </source>
</evidence>
<dbReference type="RefSeq" id="WP_017822641.1">
    <property type="nucleotide sequence ID" value="NZ_AORC01000004.1"/>
</dbReference>
<dbReference type="GO" id="GO:0022857">
    <property type="term" value="F:transmembrane transporter activity"/>
    <property type="evidence" value="ECO:0007669"/>
    <property type="project" value="InterPro"/>
</dbReference>
<dbReference type="Gene3D" id="1.20.1250.20">
    <property type="entry name" value="MFS general substrate transporter like domains"/>
    <property type="match status" value="2"/>
</dbReference>
<evidence type="ECO:0000259" key="7">
    <source>
        <dbReference type="PROSITE" id="PS50850"/>
    </source>
</evidence>
<sequence length="476" mass="48925">MVSTPSLFSPTHRRSTIALAALPFLVAFEALAVSTVMPRAAEELGGVSLYPLVFAAPLATSLVSIVVAGAWNDRQGPMRVMTVGLVVFCTALFVVGLAPSIAVLVAGRALQGLGMGFVTVSLYVLIARLYPPSLQPRMFTVLSAAWVVPGLVGPALAGWVTEVAGWRIVFLAVPFLVLPARLLLQDPTGAASVPGEQVADADLAPTGSPTGSASGTASSTTRPPLIAACAAALGVAALSVIGEQAEGSLSGATVPLLVVALALVALTVPRLLPRRVLFSPDRVGRLVMARGVLAASFVLAEVYLPLQLVARYGMSPAHAGLILTVSTVTWFAGAWMAGREMLPERARIPAGAAAMALGTLATAAVLLGGHSPWLAGLTWCLTGLGMGLAFTSTSILTMRRSHPTRQGRNSAALQVAEALTQAVMLALTGVAFQVLLQDRGETSPAPYAAMFAAATALALLGVLVGVATRRPARGRR</sequence>
<feature type="transmembrane region" description="Helical" evidence="6">
    <location>
        <begin position="48"/>
        <end position="71"/>
    </location>
</feature>
<feature type="compositionally biased region" description="Low complexity" evidence="5">
    <location>
        <begin position="204"/>
        <end position="220"/>
    </location>
</feature>
<comment type="caution">
    <text evidence="8">The sequence shown here is derived from an EMBL/GenBank/DDBJ whole genome shotgun (WGS) entry which is preliminary data.</text>
</comment>
<evidence type="ECO:0000256" key="1">
    <source>
        <dbReference type="ARBA" id="ARBA00004651"/>
    </source>
</evidence>
<feature type="transmembrane region" description="Helical" evidence="6">
    <location>
        <begin position="166"/>
        <end position="184"/>
    </location>
</feature>
<evidence type="ECO:0000256" key="4">
    <source>
        <dbReference type="ARBA" id="ARBA00023136"/>
    </source>
</evidence>
<feature type="transmembrane region" description="Helical" evidence="6">
    <location>
        <begin position="318"/>
        <end position="336"/>
    </location>
</feature>
<dbReference type="EMBL" id="AORC01000004">
    <property type="protein sequence ID" value="EYT50548.1"/>
    <property type="molecule type" value="Genomic_DNA"/>
</dbReference>
<evidence type="ECO:0000313" key="8">
    <source>
        <dbReference type="EMBL" id="EYT50548.1"/>
    </source>
</evidence>
<keyword evidence="9" id="KW-1185">Reference proteome</keyword>
<protein>
    <submittedName>
        <fullName evidence="8">MFS transporter</fullName>
    </submittedName>
</protein>
<feature type="transmembrane region" description="Helical" evidence="6">
    <location>
        <begin position="287"/>
        <end position="306"/>
    </location>
</feature>
<feature type="domain" description="Major facilitator superfamily (MFS) profile" evidence="7">
    <location>
        <begin position="15"/>
        <end position="473"/>
    </location>
</feature>
<feature type="transmembrane region" description="Helical" evidence="6">
    <location>
        <begin position="112"/>
        <end position="131"/>
    </location>
</feature>
<name>A0A022L0E1_9MICO</name>
<dbReference type="Proteomes" id="UP000019754">
    <property type="component" value="Unassembled WGS sequence"/>
</dbReference>
<feature type="transmembrane region" description="Helical" evidence="6">
    <location>
        <begin position="418"/>
        <end position="436"/>
    </location>
</feature>
<reference evidence="8 9" key="1">
    <citation type="journal article" date="2013" name="Genome Announc.">
        <title>Draft genome sequence of an Actinobacterium, Brachybacterium muris strain UCD-AY4.</title>
        <authorList>
            <person name="Lo J.R."/>
            <person name="Lang J.M."/>
            <person name="Darling A.E."/>
            <person name="Eisen J.A."/>
            <person name="Coil D.A."/>
        </authorList>
    </citation>
    <scope>NUCLEOTIDE SEQUENCE [LARGE SCALE GENOMIC DNA]</scope>
    <source>
        <strain evidence="8 9">UCD-AY4</strain>
    </source>
</reference>
<accession>A0A022L0E1</accession>
<feature type="transmembrane region" description="Helical" evidence="6">
    <location>
        <begin position="138"/>
        <end position="160"/>
    </location>
</feature>
<feature type="transmembrane region" description="Helical" evidence="6">
    <location>
        <begin position="448"/>
        <end position="467"/>
    </location>
</feature>
<dbReference type="SUPFAM" id="SSF103473">
    <property type="entry name" value="MFS general substrate transporter"/>
    <property type="match status" value="1"/>
</dbReference>
<dbReference type="InterPro" id="IPR011701">
    <property type="entry name" value="MFS"/>
</dbReference>
<feature type="region of interest" description="Disordered" evidence="5">
    <location>
        <begin position="201"/>
        <end position="220"/>
    </location>
</feature>
<organism evidence="8 9">
    <name type="scientific">Brachybacterium muris UCD-AY4</name>
    <dbReference type="NCBI Taxonomy" id="1249481"/>
    <lineage>
        <taxon>Bacteria</taxon>
        <taxon>Bacillati</taxon>
        <taxon>Actinomycetota</taxon>
        <taxon>Actinomycetes</taxon>
        <taxon>Micrococcales</taxon>
        <taxon>Dermabacteraceae</taxon>
        <taxon>Brachybacterium</taxon>
    </lineage>
</organism>
<keyword evidence="3 6" id="KW-1133">Transmembrane helix</keyword>
<proteinExistence type="predicted"/>
<evidence type="ECO:0000313" key="9">
    <source>
        <dbReference type="Proteomes" id="UP000019754"/>
    </source>
</evidence>
<evidence type="ECO:0000256" key="3">
    <source>
        <dbReference type="ARBA" id="ARBA00022989"/>
    </source>
</evidence>
<gene>
    <name evidence="8" type="ORF">D641_0104650</name>
</gene>
<dbReference type="PANTHER" id="PTHR23501:SF154">
    <property type="entry name" value="MULTIDRUG-EFFLUX TRANSPORTER RV1634-RELATED"/>
    <property type="match status" value="1"/>
</dbReference>
<evidence type="ECO:0000256" key="6">
    <source>
        <dbReference type="SAM" id="Phobius"/>
    </source>
</evidence>
<dbReference type="STRING" id="1249481.D641_0104650"/>
<dbReference type="OrthoDB" id="9778875at2"/>
<feature type="transmembrane region" description="Helical" evidence="6">
    <location>
        <begin position="348"/>
        <end position="367"/>
    </location>
</feature>
<dbReference type="Pfam" id="PF07690">
    <property type="entry name" value="MFS_1"/>
    <property type="match status" value="1"/>
</dbReference>
<keyword evidence="4 6" id="KW-0472">Membrane</keyword>
<dbReference type="PROSITE" id="PS50850">
    <property type="entry name" value="MFS"/>
    <property type="match status" value="1"/>
</dbReference>
<evidence type="ECO:0000256" key="2">
    <source>
        <dbReference type="ARBA" id="ARBA00022692"/>
    </source>
</evidence>
<dbReference type="GO" id="GO:0005886">
    <property type="term" value="C:plasma membrane"/>
    <property type="evidence" value="ECO:0007669"/>
    <property type="project" value="UniProtKB-SubCell"/>
</dbReference>
<dbReference type="InterPro" id="IPR020846">
    <property type="entry name" value="MFS_dom"/>
</dbReference>
<dbReference type="AlphaFoldDB" id="A0A022L0E1"/>
<feature type="transmembrane region" description="Helical" evidence="6">
    <location>
        <begin position="225"/>
        <end position="242"/>
    </location>
</feature>
<feature type="transmembrane region" description="Helical" evidence="6">
    <location>
        <begin position="373"/>
        <end position="397"/>
    </location>
</feature>
<feature type="transmembrane region" description="Helical" evidence="6">
    <location>
        <begin position="83"/>
        <end position="106"/>
    </location>
</feature>
<dbReference type="PANTHER" id="PTHR23501">
    <property type="entry name" value="MAJOR FACILITATOR SUPERFAMILY"/>
    <property type="match status" value="1"/>
</dbReference>
<dbReference type="HOGENOM" id="CLU_000960_2_6_11"/>
<dbReference type="InterPro" id="IPR036259">
    <property type="entry name" value="MFS_trans_sf"/>
</dbReference>
<keyword evidence="2 6" id="KW-0812">Transmembrane</keyword>
<comment type="subcellular location">
    <subcellularLocation>
        <location evidence="1">Cell membrane</location>
        <topology evidence="1">Multi-pass membrane protein</topology>
    </subcellularLocation>
</comment>